<keyword evidence="3" id="KW-1185">Reference proteome</keyword>
<dbReference type="EMBL" id="MN562489">
    <property type="protein sequence ID" value="QLI60674.1"/>
    <property type="molecule type" value="Genomic_DNA"/>
</dbReference>
<reference evidence="1 3" key="1">
    <citation type="journal article" date="2015" name="PLoS Pathog.">
        <title>A Novel Virus Causes Scale Drop Disease in Lates calcarifer.</title>
        <authorList>
            <person name="de Groof A."/>
            <person name="Guelen L."/>
            <person name="Deijs M."/>
            <person name="van der Wal Y."/>
            <person name="Miyata M."/>
            <person name="Ng K.S."/>
            <person name="van Grinsven L."/>
            <person name="Simmelink B."/>
            <person name="Biermann Y."/>
            <person name="Grisez L."/>
            <person name="van Lent J."/>
            <person name="de Ronde A."/>
            <person name="Chang S.F."/>
            <person name="Schrier C."/>
            <person name="van der Hoek L."/>
        </authorList>
    </citation>
    <scope>NUCLEOTIDE SEQUENCE [LARGE SCALE GENOMIC DNA]</scope>
    <source>
        <strain evidence="1">C4575</strain>
    </source>
</reference>
<evidence type="ECO:0000313" key="4">
    <source>
        <dbReference type="Proteomes" id="UP000510602"/>
    </source>
</evidence>
<proteinExistence type="predicted"/>
<evidence type="ECO:0000313" key="1">
    <source>
        <dbReference type="EMBL" id="AKU37419.1"/>
    </source>
</evidence>
<name>A0A0K1L6D2_9VIRU</name>
<evidence type="ECO:0000313" key="2">
    <source>
        <dbReference type="EMBL" id="QLI60674.1"/>
    </source>
</evidence>
<accession>A0A0K1L6D2</accession>
<dbReference type="Proteomes" id="UP000510602">
    <property type="component" value="Segment"/>
</dbReference>
<organism evidence="1 3">
    <name type="scientific">Scale drop disease virus</name>
    <dbReference type="NCBI Taxonomy" id="1697349"/>
    <lineage>
        <taxon>Viruses</taxon>
        <taxon>Varidnaviria</taxon>
        <taxon>Bamfordvirae</taxon>
        <taxon>Nucleocytoviricota</taxon>
        <taxon>Megaviricetes</taxon>
        <taxon>Pimascovirales</taxon>
        <taxon>Pimascovirales incertae sedis</taxon>
        <taxon>Iridoviridae</taxon>
        <taxon>Alphairidovirinae</taxon>
        <taxon>Megalocytivirus</taxon>
        <taxon>Megalocytivirus lates1</taxon>
    </lineage>
</organism>
<dbReference type="RefSeq" id="YP_009163765.1">
    <property type="nucleotide sequence ID" value="NC_027778.1"/>
</dbReference>
<gene>
    <name evidence="1" type="ORF">SDDV_004</name>
</gene>
<reference evidence="2 4" key="2">
    <citation type="submission" date="2019-10" db="EMBL/GenBank/DDBJ databases">
        <authorList>
            <person name="Kayansamruaj P."/>
        </authorList>
    </citation>
    <scope>NUCLEOTIDE SEQUENCE [LARGE SCALE GENOMIC DNA]</scope>
    <source>
        <strain evidence="2">SDDV_Thai_2019</strain>
    </source>
</reference>
<dbReference type="Proteomes" id="UP000201485">
    <property type="component" value="Segment"/>
</dbReference>
<evidence type="ECO:0000313" key="3">
    <source>
        <dbReference type="Proteomes" id="UP000201485"/>
    </source>
</evidence>
<dbReference type="KEGG" id="vg:25479053"/>
<sequence length="481" mass="54282">MVDIADVLNDIDFNETLTPTPINPPLDVLENDIYFSSKLLVDNKYGPLYSNGRLTVVGTVPCNETLTQFHSDPIIDAMLKIYTDNVNRLTNRLDYFVSSHMHNIVNDIKQGSIANDIDAWTAFVTMRSNYNQGIRNKLMALLPSLVKTYKDKYDTRNDRGDTLMQTLKSHKDDLQTFADRLLQQELSDLETRLSEIHQNSRINFQDVDGYINSVANEFAMGFDEATTDIKLHLSGSTDPIIESLSDHVTTSAGNETEENNVLAKSKKVRNIHTLKIKALDDNIAYIDNKIKESRKILHVANNTQINNNNCITSRDVYNQFDKAVAAYPRQNLIDNPDRMKLNLHVIPVQTYPNQPITTIVPFKEIEVLLTDLDKVIIGQGLRVIARVNLTLTDLPDGTNAWIMLCMYCNDNLIAASPKYVYNKNNVAKRLCLIDGIHVVNAADTQQLQCSVEVVVGCDNVTNDFSFSLNIKDNSEMVIFAM</sequence>
<dbReference type="GeneID" id="25479053"/>
<protein>
    <submittedName>
        <fullName evidence="1">ORF_004L</fullName>
    </submittedName>
</protein>
<dbReference type="EMBL" id="KR139659">
    <property type="protein sequence ID" value="AKU37419.1"/>
    <property type="molecule type" value="Genomic_DNA"/>
</dbReference>